<dbReference type="InterPro" id="IPR051393">
    <property type="entry name" value="ABC_transporter_permease"/>
</dbReference>
<dbReference type="SUPFAM" id="SSF161098">
    <property type="entry name" value="MetI-like"/>
    <property type="match status" value="1"/>
</dbReference>
<feature type="transmembrane region" description="Helical" evidence="7">
    <location>
        <begin position="224"/>
        <end position="248"/>
    </location>
</feature>
<protein>
    <submittedName>
        <fullName evidence="9">Sugar ABC transporter permease</fullName>
    </submittedName>
</protein>
<evidence type="ECO:0000256" key="6">
    <source>
        <dbReference type="ARBA" id="ARBA00023136"/>
    </source>
</evidence>
<keyword evidence="6 7" id="KW-0472">Membrane</keyword>
<organism evidence="9 10">
    <name type="scientific">Bacillus taeanensis</name>
    <dbReference type="NCBI Taxonomy" id="273032"/>
    <lineage>
        <taxon>Bacteria</taxon>
        <taxon>Bacillati</taxon>
        <taxon>Bacillota</taxon>
        <taxon>Bacilli</taxon>
        <taxon>Bacillales</taxon>
        <taxon>Bacillaceae</taxon>
        <taxon>Bacillus</taxon>
    </lineage>
</organism>
<keyword evidence="4 7" id="KW-0812">Transmembrane</keyword>
<evidence type="ECO:0000313" key="9">
    <source>
        <dbReference type="EMBL" id="RBW68071.1"/>
    </source>
</evidence>
<dbReference type="PANTHER" id="PTHR30193:SF37">
    <property type="entry name" value="INNER MEMBRANE ABC TRANSPORTER PERMEASE PROTEIN YCJO"/>
    <property type="match status" value="1"/>
</dbReference>
<gene>
    <name evidence="9" type="ORF">DS031_18515</name>
</gene>
<keyword evidence="5 7" id="KW-1133">Transmembrane helix</keyword>
<proteinExistence type="inferred from homology"/>
<evidence type="ECO:0000256" key="3">
    <source>
        <dbReference type="ARBA" id="ARBA00022475"/>
    </source>
</evidence>
<comment type="subcellular location">
    <subcellularLocation>
        <location evidence="1 7">Cell membrane</location>
        <topology evidence="1 7">Multi-pass membrane protein</topology>
    </subcellularLocation>
</comment>
<keyword evidence="2 7" id="KW-0813">Transport</keyword>
<evidence type="ECO:0000256" key="7">
    <source>
        <dbReference type="RuleBase" id="RU363032"/>
    </source>
</evidence>
<comment type="similarity">
    <text evidence="7">Belongs to the binding-protein-dependent transport system permease family.</text>
</comment>
<dbReference type="EMBL" id="QOCW01000025">
    <property type="protein sequence ID" value="RBW68071.1"/>
    <property type="molecule type" value="Genomic_DNA"/>
</dbReference>
<feature type="transmembrane region" description="Helical" evidence="7">
    <location>
        <begin position="283"/>
        <end position="304"/>
    </location>
</feature>
<feature type="transmembrane region" description="Helical" evidence="7">
    <location>
        <begin position="129"/>
        <end position="149"/>
    </location>
</feature>
<dbReference type="Gene3D" id="1.10.3720.10">
    <property type="entry name" value="MetI-like"/>
    <property type="match status" value="1"/>
</dbReference>
<keyword evidence="3" id="KW-1003">Cell membrane</keyword>
<feature type="transmembrane region" description="Helical" evidence="7">
    <location>
        <begin position="98"/>
        <end position="117"/>
    </location>
</feature>
<evidence type="ECO:0000256" key="2">
    <source>
        <dbReference type="ARBA" id="ARBA00022448"/>
    </source>
</evidence>
<dbReference type="InterPro" id="IPR035906">
    <property type="entry name" value="MetI-like_sf"/>
</dbReference>
<evidence type="ECO:0000256" key="4">
    <source>
        <dbReference type="ARBA" id="ARBA00022692"/>
    </source>
</evidence>
<dbReference type="CDD" id="cd06261">
    <property type="entry name" value="TM_PBP2"/>
    <property type="match status" value="1"/>
</dbReference>
<comment type="caution">
    <text evidence="9">The sequence shown here is derived from an EMBL/GenBank/DDBJ whole genome shotgun (WGS) entry which is preliminary data.</text>
</comment>
<dbReference type="RefSeq" id="WP_113807546.1">
    <property type="nucleotide sequence ID" value="NZ_QOCW01000025.1"/>
</dbReference>
<keyword evidence="10" id="KW-1185">Reference proteome</keyword>
<dbReference type="Pfam" id="PF00528">
    <property type="entry name" value="BPD_transp_1"/>
    <property type="match status" value="1"/>
</dbReference>
<accession>A0A366XVV2</accession>
<evidence type="ECO:0000259" key="8">
    <source>
        <dbReference type="PROSITE" id="PS50928"/>
    </source>
</evidence>
<dbReference type="PROSITE" id="PS50928">
    <property type="entry name" value="ABC_TM1"/>
    <property type="match status" value="1"/>
</dbReference>
<dbReference type="GO" id="GO:0055085">
    <property type="term" value="P:transmembrane transport"/>
    <property type="evidence" value="ECO:0007669"/>
    <property type="project" value="InterPro"/>
</dbReference>
<evidence type="ECO:0000256" key="5">
    <source>
        <dbReference type="ARBA" id="ARBA00022989"/>
    </source>
</evidence>
<name>A0A366XVV2_9BACI</name>
<sequence length="314" mass="35307">MKNVNLGRFVQVRNLTEHYRNSEHYKKGEVASAYGFLMPAMILAVLFIVLPIVLAFTYGFTDYYLLKPDEKQFTGLENFKRMLTDEVLIQTFYNTIKFTVLVVPLQLSMALGLALIANKKLKGIGFFRTAYFSPAVLSLVVISILWTVMLNPTSGLINEILMNLGLSKQPFLSSPTQAMYTIVVISAWSGCGYQMMIFLAGLQSIDSSLYEAADIDGANTFQKFLFITIPSLKPILMFLVITTTIQAFKLIVQPMVMTGGGPDYSTMTVLQYIYEYGFRHRNIGYASAITLVFTLFLIVVSLIVKKLFREEKAA</sequence>
<dbReference type="AlphaFoldDB" id="A0A366XVV2"/>
<dbReference type="OrthoDB" id="9787541at2"/>
<feature type="domain" description="ABC transmembrane type-1" evidence="8">
    <location>
        <begin position="92"/>
        <end position="304"/>
    </location>
</feature>
<evidence type="ECO:0000313" key="10">
    <source>
        <dbReference type="Proteomes" id="UP000253314"/>
    </source>
</evidence>
<dbReference type="PANTHER" id="PTHR30193">
    <property type="entry name" value="ABC TRANSPORTER PERMEASE PROTEIN"/>
    <property type="match status" value="1"/>
</dbReference>
<evidence type="ECO:0000256" key="1">
    <source>
        <dbReference type="ARBA" id="ARBA00004651"/>
    </source>
</evidence>
<feature type="transmembrane region" description="Helical" evidence="7">
    <location>
        <begin position="178"/>
        <end position="203"/>
    </location>
</feature>
<dbReference type="InterPro" id="IPR000515">
    <property type="entry name" value="MetI-like"/>
</dbReference>
<dbReference type="GO" id="GO:0005886">
    <property type="term" value="C:plasma membrane"/>
    <property type="evidence" value="ECO:0007669"/>
    <property type="project" value="UniProtKB-SubCell"/>
</dbReference>
<reference evidence="9 10" key="1">
    <citation type="submission" date="2018-07" db="EMBL/GenBank/DDBJ databases">
        <title>Lottiidibacillus patelloidae gen. nov., sp. nov., isolated from the intestinal tract of a marine limpet and the reclassification of B. taeanensis BH030017T, B. algicola KMM 3737T and B. hwajinpoensis SW-72T as genus Lottiidibacillus.</title>
        <authorList>
            <person name="Liu R."/>
            <person name="Huang Z."/>
        </authorList>
    </citation>
    <scope>NUCLEOTIDE SEQUENCE [LARGE SCALE GENOMIC DNA]</scope>
    <source>
        <strain evidence="9 10">BH030017</strain>
    </source>
</reference>
<dbReference type="Proteomes" id="UP000253314">
    <property type="component" value="Unassembled WGS sequence"/>
</dbReference>
<feature type="transmembrane region" description="Helical" evidence="7">
    <location>
        <begin position="36"/>
        <end position="60"/>
    </location>
</feature>